<dbReference type="EMBL" id="JAPZBU010000009">
    <property type="protein sequence ID" value="KAJ5385747.1"/>
    <property type="molecule type" value="Genomic_DNA"/>
</dbReference>
<gene>
    <name evidence="1" type="ORF">N7509_008288</name>
</gene>
<proteinExistence type="predicted"/>
<sequence>MTDTMDVDTPQSYNTVSLSLNNNSVSAPSSPSSTALIADLSESHGTIAIDNHVFHDTAALFEYLEMLPKPDAYQIVNSSQDIALEQLVTLSGCSGHKVYKGTDNKTEFEKCWARMSEITTKRAKDKKYMDGIVAKAVQHWGGLATKAFLIHAKTATMHQNISKMLMQKLPWKHLLNAVNNSIID</sequence>
<comment type="caution">
    <text evidence="1">The sequence shown here is derived from an EMBL/GenBank/DDBJ whole genome shotgun (WGS) entry which is preliminary data.</text>
</comment>
<dbReference type="Proteomes" id="UP001147747">
    <property type="component" value="Unassembled WGS sequence"/>
</dbReference>
<reference evidence="1" key="1">
    <citation type="submission" date="2022-12" db="EMBL/GenBank/DDBJ databases">
        <authorList>
            <person name="Petersen C."/>
        </authorList>
    </citation>
    <scope>NUCLEOTIDE SEQUENCE</scope>
    <source>
        <strain evidence="1">IBT 29677</strain>
    </source>
</reference>
<dbReference type="AlphaFoldDB" id="A0A9X0B2I7"/>
<dbReference type="GeneID" id="81371905"/>
<evidence type="ECO:0000313" key="1">
    <source>
        <dbReference type="EMBL" id="KAJ5385747.1"/>
    </source>
</evidence>
<accession>A0A9X0B2I7</accession>
<reference evidence="1" key="2">
    <citation type="journal article" date="2023" name="IMA Fungus">
        <title>Comparative genomic study of the Penicillium genus elucidates a diverse pangenome and 15 lateral gene transfer events.</title>
        <authorList>
            <person name="Petersen C."/>
            <person name="Sorensen T."/>
            <person name="Nielsen M.R."/>
            <person name="Sondergaard T.E."/>
            <person name="Sorensen J.L."/>
            <person name="Fitzpatrick D.A."/>
            <person name="Frisvad J.C."/>
            <person name="Nielsen K.L."/>
        </authorList>
    </citation>
    <scope>NUCLEOTIDE SEQUENCE</scope>
    <source>
        <strain evidence="1">IBT 29677</strain>
    </source>
</reference>
<name>A0A9X0B2I7_9EURO</name>
<organism evidence="1 2">
    <name type="scientific">Penicillium cosmopolitanum</name>
    <dbReference type="NCBI Taxonomy" id="1131564"/>
    <lineage>
        <taxon>Eukaryota</taxon>
        <taxon>Fungi</taxon>
        <taxon>Dikarya</taxon>
        <taxon>Ascomycota</taxon>
        <taxon>Pezizomycotina</taxon>
        <taxon>Eurotiomycetes</taxon>
        <taxon>Eurotiomycetidae</taxon>
        <taxon>Eurotiales</taxon>
        <taxon>Aspergillaceae</taxon>
        <taxon>Penicillium</taxon>
    </lineage>
</organism>
<evidence type="ECO:0000313" key="2">
    <source>
        <dbReference type="Proteomes" id="UP001147747"/>
    </source>
</evidence>
<dbReference type="RefSeq" id="XP_056483545.1">
    <property type="nucleotide sequence ID" value="XM_056632925.1"/>
</dbReference>
<keyword evidence="2" id="KW-1185">Reference proteome</keyword>
<protein>
    <submittedName>
        <fullName evidence="1">Uncharacterized protein</fullName>
    </submittedName>
</protein>